<name>A0A7R7VH92_ASPCH</name>
<dbReference type="GeneID" id="66978157"/>
<protein>
    <submittedName>
        <fullName evidence="3">Uncharacterized protein</fullName>
    </submittedName>
</protein>
<evidence type="ECO:0000313" key="4">
    <source>
        <dbReference type="Proteomes" id="UP000637239"/>
    </source>
</evidence>
<reference evidence="3" key="1">
    <citation type="submission" date="2021-01" db="EMBL/GenBank/DDBJ databases">
        <authorList>
            <consortium name="Aspergillus chevalieri M1 genome sequencing consortium"/>
            <person name="Kazuki M."/>
            <person name="Futagami T."/>
        </authorList>
    </citation>
    <scope>NUCLEOTIDE SEQUENCE</scope>
    <source>
        <strain evidence="3">M1</strain>
    </source>
</reference>
<keyword evidence="4" id="KW-1185">Reference proteome</keyword>
<feature type="transmembrane region" description="Helical" evidence="2">
    <location>
        <begin position="53"/>
        <end position="76"/>
    </location>
</feature>
<keyword evidence="2" id="KW-0472">Membrane</keyword>
<dbReference type="AlphaFoldDB" id="A0A7R7VH92"/>
<accession>A0A7R7VH92</accession>
<evidence type="ECO:0000256" key="2">
    <source>
        <dbReference type="SAM" id="Phobius"/>
    </source>
</evidence>
<dbReference type="Proteomes" id="UP000637239">
    <property type="component" value="Chromosome 1"/>
</dbReference>
<keyword evidence="2" id="KW-1133">Transmembrane helix</keyword>
<evidence type="ECO:0000313" key="3">
    <source>
        <dbReference type="EMBL" id="BCR83798.1"/>
    </source>
</evidence>
<sequence>MTSCNGRPDSEYWCCGVNNPTCCDTSDAIPIAAVLGDTRPPRISSGLSNGAKAGIGVGVIVGVTAIIAVGVAFWYIRRRRRRNAAVAVAAAANGNANTNAEMAGVGAAAEVSAPPYQAQATMQSPQELEVNDVGNRVEKPAGTRDVRHELPGESAGGGHSAH</sequence>
<organism evidence="3 4">
    <name type="scientific">Aspergillus chevalieri</name>
    <name type="common">Eurotium chevalieri</name>
    <dbReference type="NCBI Taxonomy" id="182096"/>
    <lineage>
        <taxon>Eukaryota</taxon>
        <taxon>Fungi</taxon>
        <taxon>Dikarya</taxon>
        <taxon>Ascomycota</taxon>
        <taxon>Pezizomycotina</taxon>
        <taxon>Eurotiomycetes</taxon>
        <taxon>Eurotiomycetidae</taxon>
        <taxon>Eurotiales</taxon>
        <taxon>Aspergillaceae</taxon>
        <taxon>Aspergillus</taxon>
        <taxon>Aspergillus subgen. Aspergillus</taxon>
    </lineage>
</organism>
<dbReference type="EMBL" id="AP024416">
    <property type="protein sequence ID" value="BCR83798.1"/>
    <property type="molecule type" value="Genomic_DNA"/>
</dbReference>
<keyword evidence="2" id="KW-0812">Transmembrane</keyword>
<dbReference type="RefSeq" id="XP_043132320.1">
    <property type="nucleotide sequence ID" value="XM_043275744.1"/>
</dbReference>
<feature type="compositionally biased region" description="Basic and acidic residues" evidence="1">
    <location>
        <begin position="135"/>
        <end position="151"/>
    </location>
</feature>
<gene>
    <name evidence="3" type="ORF">ACHE_11200S</name>
</gene>
<feature type="region of interest" description="Disordered" evidence="1">
    <location>
        <begin position="116"/>
        <end position="162"/>
    </location>
</feature>
<reference evidence="3" key="2">
    <citation type="submission" date="2021-02" db="EMBL/GenBank/DDBJ databases">
        <title>Aspergillus chevalieri M1 genome sequence.</title>
        <authorList>
            <person name="Kadooka C."/>
            <person name="Mori K."/>
            <person name="Futagami T."/>
        </authorList>
    </citation>
    <scope>NUCLEOTIDE SEQUENCE</scope>
    <source>
        <strain evidence="3">M1</strain>
    </source>
</reference>
<evidence type="ECO:0000256" key="1">
    <source>
        <dbReference type="SAM" id="MobiDB-lite"/>
    </source>
</evidence>
<dbReference type="KEGG" id="ache:ACHE_11200S"/>
<proteinExistence type="predicted"/>